<keyword evidence="3" id="KW-1185">Reference proteome</keyword>
<name>A0AAV5M8B2_9ROSI</name>
<dbReference type="SUPFAM" id="SSF48452">
    <property type="entry name" value="TPR-like"/>
    <property type="match status" value="1"/>
</dbReference>
<dbReference type="PANTHER" id="PTHR26312:SF123">
    <property type="entry name" value="TETRATRICOPEPTIDE REPEAT (TPR)-LIKE SUPERFAMILY PROTEIN"/>
    <property type="match status" value="1"/>
</dbReference>
<reference evidence="2 3" key="1">
    <citation type="journal article" date="2021" name="Commun. Biol.">
        <title>The genome of Shorea leprosula (Dipterocarpaceae) highlights the ecological relevance of drought in aseasonal tropical rainforests.</title>
        <authorList>
            <person name="Ng K.K.S."/>
            <person name="Kobayashi M.J."/>
            <person name="Fawcett J.A."/>
            <person name="Hatakeyama M."/>
            <person name="Paape T."/>
            <person name="Ng C.H."/>
            <person name="Ang C.C."/>
            <person name="Tnah L.H."/>
            <person name="Lee C.T."/>
            <person name="Nishiyama T."/>
            <person name="Sese J."/>
            <person name="O'Brien M.J."/>
            <person name="Copetti D."/>
            <person name="Mohd Noor M.I."/>
            <person name="Ong R.C."/>
            <person name="Putra M."/>
            <person name="Sireger I.Z."/>
            <person name="Indrioko S."/>
            <person name="Kosugi Y."/>
            <person name="Izuno A."/>
            <person name="Isagi Y."/>
            <person name="Lee S.L."/>
            <person name="Shimizu K.K."/>
        </authorList>
    </citation>
    <scope>NUCLEOTIDE SEQUENCE [LARGE SCALE GENOMIC DNA]</scope>
    <source>
        <strain evidence="2">214</strain>
    </source>
</reference>
<gene>
    <name evidence="2" type="ORF">SLEP1_g52358</name>
</gene>
<dbReference type="EMBL" id="BPVZ01000192">
    <property type="protein sequence ID" value="GKV45249.1"/>
    <property type="molecule type" value="Genomic_DNA"/>
</dbReference>
<evidence type="ECO:0000313" key="2">
    <source>
        <dbReference type="EMBL" id="GKV45249.1"/>
    </source>
</evidence>
<evidence type="ECO:0000259" key="1">
    <source>
        <dbReference type="Pfam" id="PF25474"/>
    </source>
</evidence>
<organism evidence="2 3">
    <name type="scientific">Rubroshorea leprosula</name>
    <dbReference type="NCBI Taxonomy" id="152421"/>
    <lineage>
        <taxon>Eukaryota</taxon>
        <taxon>Viridiplantae</taxon>
        <taxon>Streptophyta</taxon>
        <taxon>Embryophyta</taxon>
        <taxon>Tracheophyta</taxon>
        <taxon>Spermatophyta</taxon>
        <taxon>Magnoliopsida</taxon>
        <taxon>eudicotyledons</taxon>
        <taxon>Gunneridae</taxon>
        <taxon>Pentapetalae</taxon>
        <taxon>rosids</taxon>
        <taxon>malvids</taxon>
        <taxon>Malvales</taxon>
        <taxon>Dipterocarpaceae</taxon>
        <taxon>Rubroshorea</taxon>
    </lineage>
</organism>
<dbReference type="AlphaFoldDB" id="A0AAV5M8B2"/>
<proteinExistence type="predicted"/>
<protein>
    <recommendedName>
        <fullName evidence="1">TmcB/TmcC TPR repeats domain-containing protein</fullName>
    </recommendedName>
</protein>
<dbReference type="InterPro" id="IPR057352">
    <property type="entry name" value="TPR_TmcB/C"/>
</dbReference>
<dbReference type="InterPro" id="IPR011990">
    <property type="entry name" value="TPR-like_helical_dom_sf"/>
</dbReference>
<dbReference type="Pfam" id="PF25474">
    <property type="entry name" value="TPR_TmcB"/>
    <property type="match status" value="1"/>
</dbReference>
<accession>A0AAV5M8B2</accession>
<dbReference type="PANTHER" id="PTHR26312">
    <property type="entry name" value="TETRATRICOPEPTIDE REPEAT PROTEIN 5"/>
    <property type="match status" value="1"/>
</dbReference>
<sequence>MVSSSPSWRPEFEYEKQREAVEAGDFVEDKNVVVEALNGDESVTSKSKWNFQQIIVNGISSSPSWRPEFEYEVKSSRSDFGVVEQSVVVFKQKQREAVEVGDFVEDKNVVVEALNGDELVTSKSEWNLLSRMNSSEIPVEILLPVENLWFLPSSATGNLSIKPVQKWRLESTGEVITEKKAMPLSRHLKKSETFKDTREDQMNVDPLAEPSPVVKKSKTFKDRTNFQLSPAQNNSPALLGSLKVHLSSHDIGVFFGEKNSSSSKNSLHLETNGRRDHVLIRRAMLKETDVFQPESTGRSRCSKSEIPEEEHVADVEGDDFLSLMSTAGDWPSYAPIRPDYRIPIKEFGFSGNRIGRSGNDQGKPSDNCGDDGFGDRSKIGNYYKEMLTLNPDHSLLLRNYGKYLHEVENDVEKAEEYYGRAILASPSDGEVLSLYGKLIWETQKDEDRAKVIFDSSSFSFSINFGVFIQ</sequence>
<feature type="domain" description="TmcB/TmcC TPR repeats" evidence="1">
    <location>
        <begin position="378"/>
        <end position="422"/>
    </location>
</feature>
<dbReference type="Proteomes" id="UP001054252">
    <property type="component" value="Unassembled WGS sequence"/>
</dbReference>
<comment type="caution">
    <text evidence="2">The sequence shown here is derived from an EMBL/GenBank/DDBJ whole genome shotgun (WGS) entry which is preliminary data.</text>
</comment>
<evidence type="ECO:0000313" key="3">
    <source>
        <dbReference type="Proteomes" id="UP001054252"/>
    </source>
</evidence>
<dbReference type="Gene3D" id="1.25.40.10">
    <property type="entry name" value="Tetratricopeptide repeat domain"/>
    <property type="match status" value="1"/>
</dbReference>